<gene>
    <name evidence="2" type="ORF">J42TS3_22980</name>
</gene>
<dbReference type="InterPro" id="IPR015797">
    <property type="entry name" value="NUDIX_hydrolase-like_dom_sf"/>
</dbReference>
<dbReference type="Proteomes" id="UP000679992">
    <property type="component" value="Unassembled WGS sequence"/>
</dbReference>
<reference evidence="2 3" key="1">
    <citation type="submission" date="2021-03" db="EMBL/GenBank/DDBJ databases">
        <title>Antimicrobial resistance genes in bacteria isolated from Japanese honey, and their potential for conferring macrolide and lincosamide resistance in the American foulbrood pathogen Paenibacillus larvae.</title>
        <authorList>
            <person name="Okamoto M."/>
            <person name="Kumagai M."/>
            <person name="Kanamori H."/>
            <person name="Takamatsu D."/>
        </authorList>
    </citation>
    <scope>NUCLEOTIDE SEQUENCE [LARGE SCALE GENOMIC DNA]</scope>
    <source>
        <strain evidence="2 3">J42TS3</strain>
    </source>
</reference>
<evidence type="ECO:0000313" key="2">
    <source>
        <dbReference type="EMBL" id="GIP53263.1"/>
    </source>
</evidence>
<organism evidence="2 3">
    <name type="scientific">Paenibacillus vini</name>
    <dbReference type="NCBI Taxonomy" id="1476024"/>
    <lineage>
        <taxon>Bacteria</taxon>
        <taxon>Bacillati</taxon>
        <taxon>Bacillota</taxon>
        <taxon>Bacilli</taxon>
        <taxon>Bacillales</taxon>
        <taxon>Paenibacillaceae</taxon>
        <taxon>Paenibacillus</taxon>
    </lineage>
</organism>
<sequence>MKTLDYISANAEVGVGLELRLRTGQYVFFLPGKRHMRDEAINEVFYAGIGGHLEPGEDLLECGKREAQEEIGLSIEYEGSKSTVYIDSNKNIRTIEVDDSIKPLAIFEMIHPDGSPKPGGIYHIVVFKALIDIEPHRFQFEEVSGLILLNKEQMLNGNRRATIQQLLDEGAKVIGSNISMGTVIYPIGTAEALTLIR</sequence>
<comment type="caution">
    <text evidence="2">The sequence shown here is derived from an EMBL/GenBank/DDBJ whole genome shotgun (WGS) entry which is preliminary data.</text>
</comment>
<accession>A0ABQ4MB92</accession>
<keyword evidence="3" id="KW-1185">Reference proteome</keyword>
<feature type="domain" description="Nudix hydrolase" evidence="1">
    <location>
        <begin position="8"/>
        <end position="172"/>
    </location>
</feature>
<dbReference type="RefSeq" id="WP_213654866.1">
    <property type="nucleotide sequence ID" value="NZ_BOSL01000006.1"/>
</dbReference>
<dbReference type="Pfam" id="PF00293">
    <property type="entry name" value="NUDIX"/>
    <property type="match status" value="1"/>
</dbReference>
<protein>
    <recommendedName>
        <fullName evidence="1">Nudix hydrolase domain-containing protein</fullName>
    </recommendedName>
</protein>
<dbReference type="EMBL" id="BOSL01000006">
    <property type="protein sequence ID" value="GIP53263.1"/>
    <property type="molecule type" value="Genomic_DNA"/>
</dbReference>
<name>A0ABQ4MB92_9BACL</name>
<dbReference type="Gene3D" id="3.90.79.10">
    <property type="entry name" value="Nucleoside Triphosphate Pyrophosphohydrolase"/>
    <property type="match status" value="1"/>
</dbReference>
<dbReference type="InterPro" id="IPR000086">
    <property type="entry name" value="NUDIX_hydrolase_dom"/>
</dbReference>
<dbReference type="SUPFAM" id="SSF55811">
    <property type="entry name" value="Nudix"/>
    <property type="match status" value="1"/>
</dbReference>
<dbReference type="PROSITE" id="PS51462">
    <property type="entry name" value="NUDIX"/>
    <property type="match status" value="1"/>
</dbReference>
<evidence type="ECO:0000313" key="3">
    <source>
        <dbReference type="Proteomes" id="UP000679992"/>
    </source>
</evidence>
<proteinExistence type="predicted"/>
<evidence type="ECO:0000259" key="1">
    <source>
        <dbReference type="PROSITE" id="PS51462"/>
    </source>
</evidence>